<name>A0A8H6HFD8_9AGAR</name>
<evidence type="ECO:0000313" key="2">
    <source>
        <dbReference type="EMBL" id="KAF6745829.1"/>
    </source>
</evidence>
<gene>
    <name evidence="2" type="ORF">DFP72DRAFT_1076983</name>
</gene>
<evidence type="ECO:0000256" key="1">
    <source>
        <dbReference type="SAM" id="MobiDB-lite"/>
    </source>
</evidence>
<dbReference type="EMBL" id="JACGCI010000099">
    <property type="protein sequence ID" value="KAF6745829.1"/>
    <property type="molecule type" value="Genomic_DNA"/>
</dbReference>
<sequence length="214" mass="23778">MRRHPSAESSRYIGAEEARLVGRMIQKALDLPLTSRHIHPRDHITTHNSVTYVPRRSTRRRVRRDFATSTLPPIPQRHASCAPPPARMSGSPMKGKQSLYGVQIALIQATSSTEHGPTSGTSHRCSLRLDPTYKEPPVYDVSVAREVVKQIYHAQRLSPPSLATGLEAYAELHRPPPARAERPGPPGRHLRSPGVYGIFRTGEIEVIGRWSLVG</sequence>
<feature type="region of interest" description="Disordered" evidence="1">
    <location>
        <begin position="70"/>
        <end position="95"/>
    </location>
</feature>
<keyword evidence="3" id="KW-1185">Reference proteome</keyword>
<protein>
    <submittedName>
        <fullName evidence="2">Uncharacterized protein</fullName>
    </submittedName>
</protein>
<dbReference type="OrthoDB" id="437at2759"/>
<reference evidence="2 3" key="1">
    <citation type="submission" date="2020-07" db="EMBL/GenBank/DDBJ databases">
        <title>Comparative genomics of pyrophilous fungi reveals a link between fire events and developmental genes.</title>
        <authorList>
            <consortium name="DOE Joint Genome Institute"/>
            <person name="Steindorff A.S."/>
            <person name="Carver A."/>
            <person name="Calhoun S."/>
            <person name="Stillman K."/>
            <person name="Liu H."/>
            <person name="Lipzen A."/>
            <person name="Pangilinan J."/>
            <person name="Labutti K."/>
            <person name="Bruns T.D."/>
            <person name="Grigoriev I.V."/>
        </authorList>
    </citation>
    <scope>NUCLEOTIDE SEQUENCE [LARGE SCALE GENOMIC DNA]</scope>
    <source>
        <strain evidence="2 3">CBS 144469</strain>
    </source>
</reference>
<comment type="caution">
    <text evidence="2">The sequence shown here is derived from an EMBL/GenBank/DDBJ whole genome shotgun (WGS) entry which is preliminary data.</text>
</comment>
<evidence type="ECO:0000313" key="3">
    <source>
        <dbReference type="Proteomes" id="UP000521943"/>
    </source>
</evidence>
<dbReference type="AlphaFoldDB" id="A0A8H6HFD8"/>
<organism evidence="2 3">
    <name type="scientific">Ephemerocybe angulata</name>
    <dbReference type="NCBI Taxonomy" id="980116"/>
    <lineage>
        <taxon>Eukaryota</taxon>
        <taxon>Fungi</taxon>
        <taxon>Dikarya</taxon>
        <taxon>Basidiomycota</taxon>
        <taxon>Agaricomycotina</taxon>
        <taxon>Agaricomycetes</taxon>
        <taxon>Agaricomycetidae</taxon>
        <taxon>Agaricales</taxon>
        <taxon>Agaricineae</taxon>
        <taxon>Psathyrellaceae</taxon>
        <taxon>Ephemerocybe</taxon>
    </lineage>
</organism>
<proteinExistence type="predicted"/>
<accession>A0A8H6HFD8</accession>
<dbReference type="Proteomes" id="UP000521943">
    <property type="component" value="Unassembled WGS sequence"/>
</dbReference>